<feature type="region of interest" description="Disordered" evidence="1">
    <location>
        <begin position="119"/>
        <end position="158"/>
    </location>
</feature>
<protein>
    <submittedName>
        <fullName evidence="3">PH domain-containing protein</fullName>
    </submittedName>
</protein>
<dbReference type="Proteomes" id="UP000594480">
    <property type="component" value="Chromosome"/>
</dbReference>
<accession>A0A7S8MW30</accession>
<feature type="transmembrane region" description="Helical" evidence="2">
    <location>
        <begin position="42"/>
        <end position="58"/>
    </location>
</feature>
<dbReference type="AlphaFoldDB" id="A0A7S8MW30"/>
<dbReference type="RefSeq" id="WP_195691815.1">
    <property type="nucleotide sequence ID" value="NZ_CP064760.1"/>
</dbReference>
<evidence type="ECO:0000313" key="3">
    <source>
        <dbReference type="EMBL" id="QPE03723.1"/>
    </source>
</evidence>
<keyword evidence="4" id="KW-1185">Reference proteome</keyword>
<keyword evidence="2" id="KW-1133">Transmembrane helix</keyword>
<feature type="transmembrane region" description="Helical" evidence="2">
    <location>
        <begin position="12"/>
        <end position="30"/>
    </location>
</feature>
<sequence>MPEPVTLRPRGGMIIATLALVITAAALVFIAVDGGLLDLARWAWPVVLLGWGAWLLYLRPFVRVSEGFVEVSNIVRTYRVPWSDIDAIDSRFALTIRTRGGRLIRAWAAPAPGARQALSTQRADVAHAPGDDDTRRPSDAEGTASGDATGLVRRELDRHRREDVVAPGDVTTVGQTVVTWHPLLIAGTVALAAAAVASLVLPHG</sequence>
<keyword evidence="2" id="KW-0812">Transmembrane</keyword>
<evidence type="ECO:0000313" key="4">
    <source>
        <dbReference type="Proteomes" id="UP000594480"/>
    </source>
</evidence>
<reference evidence="3 4" key="1">
    <citation type="submission" date="2020-11" db="EMBL/GenBank/DDBJ databases">
        <title>Amino acid is mineralized and recycled by bacteria in oceanic microbiome.</title>
        <authorList>
            <person name="Zheng L.Y."/>
        </authorList>
    </citation>
    <scope>NUCLEOTIDE SEQUENCE [LARGE SCALE GENOMIC DNA]</scope>
    <source>
        <strain evidence="3 4">A32-1</strain>
    </source>
</reference>
<evidence type="ECO:0000256" key="1">
    <source>
        <dbReference type="SAM" id="MobiDB-lite"/>
    </source>
</evidence>
<name>A0A7S8MW30_9MICO</name>
<proteinExistence type="predicted"/>
<dbReference type="KEGG" id="msf:IT882_10525"/>
<organism evidence="3 4">
    <name type="scientific">Microbacterium schleiferi</name>
    <dbReference type="NCBI Taxonomy" id="69362"/>
    <lineage>
        <taxon>Bacteria</taxon>
        <taxon>Bacillati</taxon>
        <taxon>Actinomycetota</taxon>
        <taxon>Actinomycetes</taxon>
        <taxon>Micrococcales</taxon>
        <taxon>Microbacteriaceae</taxon>
        <taxon>Microbacterium</taxon>
    </lineage>
</organism>
<feature type="compositionally biased region" description="Basic and acidic residues" evidence="1">
    <location>
        <begin position="129"/>
        <end position="139"/>
    </location>
</feature>
<gene>
    <name evidence="3" type="ORF">IT882_10525</name>
</gene>
<dbReference type="EMBL" id="CP064760">
    <property type="protein sequence ID" value="QPE03723.1"/>
    <property type="molecule type" value="Genomic_DNA"/>
</dbReference>
<feature type="transmembrane region" description="Helical" evidence="2">
    <location>
        <begin position="183"/>
        <end position="201"/>
    </location>
</feature>
<keyword evidence="2" id="KW-0472">Membrane</keyword>
<evidence type="ECO:0000256" key="2">
    <source>
        <dbReference type="SAM" id="Phobius"/>
    </source>
</evidence>